<organism evidence="1 2">
    <name type="scientific">Papaver atlanticum</name>
    <dbReference type="NCBI Taxonomy" id="357466"/>
    <lineage>
        <taxon>Eukaryota</taxon>
        <taxon>Viridiplantae</taxon>
        <taxon>Streptophyta</taxon>
        <taxon>Embryophyta</taxon>
        <taxon>Tracheophyta</taxon>
        <taxon>Spermatophyta</taxon>
        <taxon>Magnoliopsida</taxon>
        <taxon>Ranunculales</taxon>
        <taxon>Papaveraceae</taxon>
        <taxon>Papaveroideae</taxon>
        <taxon>Papaver</taxon>
    </lineage>
</organism>
<name>A0AAD4S529_9MAGN</name>
<protein>
    <submittedName>
        <fullName evidence="1">Uncharacterized protein</fullName>
    </submittedName>
</protein>
<dbReference type="InterPro" id="IPR029055">
    <property type="entry name" value="Ntn_hydrolases_N"/>
</dbReference>
<evidence type="ECO:0000313" key="1">
    <source>
        <dbReference type="EMBL" id="KAI3863848.1"/>
    </source>
</evidence>
<dbReference type="EMBL" id="JAJJMB010014022">
    <property type="protein sequence ID" value="KAI3863848.1"/>
    <property type="molecule type" value="Genomic_DNA"/>
</dbReference>
<accession>A0AAD4S529</accession>
<dbReference type="AlphaFoldDB" id="A0AAD4S529"/>
<dbReference type="Gene3D" id="3.60.20.10">
    <property type="entry name" value="Glutamine Phosphoribosylpyrophosphate, subunit 1, domain 1"/>
    <property type="match status" value="1"/>
</dbReference>
<evidence type="ECO:0000313" key="2">
    <source>
        <dbReference type="Proteomes" id="UP001202328"/>
    </source>
</evidence>
<gene>
    <name evidence="1" type="ORF">MKW98_031440</name>
</gene>
<proteinExistence type="predicted"/>
<comment type="caution">
    <text evidence="1">The sequence shown here is derived from an EMBL/GenBank/DDBJ whole genome shotgun (WGS) entry which is preliminary data.</text>
</comment>
<keyword evidence="2" id="KW-1185">Reference proteome</keyword>
<reference evidence="1" key="1">
    <citation type="submission" date="2022-04" db="EMBL/GenBank/DDBJ databases">
        <title>A functionally conserved STORR gene fusion in Papaver species that diverged 16.8 million years ago.</title>
        <authorList>
            <person name="Catania T."/>
        </authorList>
    </citation>
    <scope>NUCLEOTIDE SEQUENCE</scope>
    <source>
        <strain evidence="1">S-188037</strain>
    </source>
</reference>
<dbReference type="Proteomes" id="UP001202328">
    <property type="component" value="Unassembled WGS sequence"/>
</dbReference>
<sequence length="341" mass="38309">MLLCLAFKLGGTTIVGVQLKNALGIYFAAYGNNVQIHPLGEPVYMLAACAGYALWAYPILSHVAAMAKSKKWTSENCAVYTNMFLNSNYEPNRRIWGLPSKSNIKKTSCDILFASSVPNENKVEQNEYDSQLWLGDCKRTIKHGDSNHNTQNSGSVACYGFGARYAKPLLEADGDKIASGNMCHEEVLIKLLEAFKSTSDQGVGTGNILVYYIARGNFVKLHDGHVDKANEDVKALKETIERKRADLQHTYDLLEPGIALLSMDLSLDVRIEVKQGCLSIPILLYDYSYLIPLRVAMESVLYRACGRFMITEDFKEKPKTWVKQKNRKHMFLVRRFNEAAE</sequence>